<accession>F3ZT04</accession>
<evidence type="ECO:0000256" key="3">
    <source>
        <dbReference type="ARBA" id="ARBA00005842"/>
    </source>
</evidence>
<dbReference type="InterPro" id="IPR018022">
    <property type="entry name" value="IPT"/>
</dbReference>
<name>F3ZT04_9BACE</name>
<feature type="region of interest" description="Interaction with substrate tRNA" evidence="10">
    <location>
        <begin position="37"/>
        <end position="40"/>
    </location>
</feature>
<organism evidence="14 15">
    <name type="scientific">Bacteroides coprosuis DSM 18011</name>
    <dbReference type="NCBI Taxonomy" id="679937"/>
    <lineage>
        <taxon>Bacteria</taxon>
        <taxon>Pseudomonadati</taxon>
        <taxon>Bacteroidota</taxon>
        <taxon>Bacteroidia</taxon>
        <taxon>Bacteroidales</taxon>
        <taxon>Bacteroidaceae</taxon>
        <taxon>Bacteroides</taxon>
    </lineage>
</organism>
<evidence type="ECO:0000256" key="4">
    <source>
        <dbReference type="ARBA" id="ARBA00022679"/>
    </source>
</evidence>
<dbReference type="Proteomes" id="UP000018439">
    <property type="component" value="Chromosome"/>
</dbReference>
<keyword evidence="5 10" id="KW-0819">tRNA processing</keyword>
<feature type="site" description="Interaction with substrate tRNA" evidence="10">
    <location>
        <position position="103"/>
    </location>
</feature>
<dbReference type="OrthoDB" id="9776390at2"/>
<keyword evidence="8 10" id="KW-0460">Magnesium</keyword>
<dbReference type="PANTHER" id="PTHR11088:SF60">
    <property type="entry name" value="TRNA DIMETHYLALLYLTRANSFERASE"/>
    <property type="match status" value="1"/>
</dbReference>
<gene>
    <name evidence="10" type="primary">miaA</name>
    <name evidence="14" type="ORF">Bcop_0750</name>
</gene>
<evidence type="ECO:0000256" key="12">
    <source>
        <dbReference type="RuleBase" id="RU003784"/>
    </source>
</evidence>
<dbReference type="InterPro" id="IPR039657">
    <property type="entry name" value="Dimethylallyltransferase"/>
</dbReference>
<dbReference type="STRING" id="679937.Bcop_0750"/>
<dbReference type="Gene3D" id="3.40.50.300">
    <property type="entry name" value="P-loop containing nucleotide triphosphate hydrolases"/>
    <property type="match status" value="1"/>
</dbReference>
<dbReference type="GO" id="GO:0006400">
    <property type="term" value="P:tRNA modification"/>
    <property type="evidence" value="ECO:0007669"/>
    <property type="project" value="TreeGrafter"/>
</dbReference>
<keyword evidence="7 10" id="KW-0067">ATP-binding</keyword>
<dbReference type="InterPro" id="IPR027417">
    <property type="entry name" value="P-loop_NTPase"/>
</dbReference>
<comment type="caution">
    <text evidence="10">Lacks conserved residue(s) required for the propagation of feature annotation.</text>
</comment>
<dbReference type="GO" id="GO:0005524">
    <property type="term" value="F:ATP binding"/>
    <property type="evidence" value="ECO:0007669"/>
    <property type="project" value="UniProtKB-UniRule"/>
</dbReference>
<evidence type="ECO:0000256" key="7">
    <source>
        <dbReference type="ARBA" id="ARBA00022840"/>
    </source>
</evidence>
<keyword evidence="4 10" id="KW-0808">Transferase</keyword>
<reference evidence="14 15" key="1">
    <citation type="journal article" date="2011" name="Stand. Genomic Sci.">
        <title>Non-contiguous finished genome sequence of Bacteroides coprosuis type strain (PC139).</title>
        <authorList>
            <person name="Land M."/>
            <person name="Held B."/>
            <person name="Gronow S."/>
            <person name="Abt B."/>
            <person name="Lucas S."/>
            <person name="Del Rio T.G."/>
            <person name="Nolan M."/>
            <person name="Tice H."/>
            <person name="Cheng J.F."/>
            <person name="Pitluck S."/>
            <person name="Liolios K."/>
            <person name="Pagani I."/>
            <person name="Ivanova N."/>
            <person name="Mavromatis K."/>
            <person name="Mikhailova N."/>
            <person name="Pati A."/>
            <person name="Tapia R."/>
            <person name="Han C."/>
            <person name="Goodwin L."/>
            <person name="Chen A."/>
            <person name="Palaniappan K."/>
            <person name="Hauser L."/>
            <person name="Brambilla E.M."/>
            <person name="Rohde M."/>
            <person name="Goker M."/>
            <person name="Detter J.C."/>
            <person name="Woyke T."/>
            <person name="Bristow J."/>
            <person name="Eisen J.A."/>
            <person name="Markowitz V."/>
            <person name="Hugenholtz P."/>
            <person name="Kyrpides N.C."/>
            <person name="Klenk H.P."/>
            <person name="Lapidus A."/>
        </authorList>
    </citation>
    <scope>NUCLEOTIDE SEQUENCE</scope>
    <source>
        <strain evidence="14 15">DSM 18011</strain>
    </source>
</reference>
<evidence type="ECO:0000256" key="5">
    <source>
        <dbReference type="ARBA" id="ARBA00022694"/>
    </source>
</evidence>
<evidence type="ECO:0000256" key="10">
    <source>
        <dbReference type="HAMAP-Rule" id="MF_00185"/>
    </source>
</evidence>
<feature type="site" description="Interaction with substrate tRNA" evidence="10">
    <location>
        <position position="125"/>
    </location>
</feature>
<evidence type="ECO:0000256" key="13">
    <source>
        <dbReference type="RuleBase" id="RU003785"/>
    </source>
</evidence>
<dbReference type="AlphaFoldDB" id="F3ZT04"/>
<keyword evidence="6 10" id="KW-0547">Nucleotide-binding</keyword>
<evidence type="ECO:0000313" key="15">
    <source>
        <dbReference type="Proteomes" id="UP000018439"/>
    </source>
</evidence>
<dbReference type="Pfam" id="PF01715">
    <property type="entry name" value="IPPT"/>
    <property type="match status" value="1"/>
</dbReference>
<dbReference type="PANTHER" id="PTHR11088">
    <property type="entry name" value="TRNA DIMETHYLALLYLTRANSFERASE"/>
    <property type="match status" value="1"/>
</dbReference>
<dbReference type="HAMAP" id="MF_00185">
    <property type="entry name" value="IPP_trans"/>
    <property type="match status" value="1"/>
</dbReference>
<evidence type="ECO:0000313" key="14">
    <source>
        <dbReference type="EMBL" id="EGJ70966.1"/>
    </source>
</evidence>
<dbReference type="Gene3D" id="1.10.20.140">
    <property type="match status" value="1"/>
</dbReference>
<comment type="similarity">
    <text evidence="3 10 13">Belongs to the IPP transferase family.</text>
</comment>
<evidence type="ECO:0000256" key="6">
    <source>
        <dbReference type="ARBA" id="ARBA00022741"/>
    </source>
</evidence>
<dbReference type="EMBL" id="CM001167">
    <property type="protein sequence ID" value="EGJ70966.1"/>
    <property type="molecule type" value="Genomic_DNA"/>
</dbReference>
<dbReference type="eggNOG" id="COG0324">
    <property type="taxonomic scope" value="Bacteria"/>
</dbReference>
<comment type="subunit">
    <text evidence="10">Monomer.</text>
</comment>
<comment type="catalytic activity">
    <reaction evidence="9 10 11">
        <text>adenosine(37) in tRNA + dimethylallyl diphosphate = N(6)-dimethylallyladenosine(37) in tRNA + diphosphate</text>
        <dbReference type="Rhea" id="RHEA:26482"/>
        <dbReference type="Rhea" id="RHEA-COMP:10162"/>
        <dbReference type="Rhea" id="RHEA-COMP:10375"/>
        <dbReference type="ChEBI" id="CHEBI:33019"/>
        <dbReference type="ChEBI" id="CHEBI:57623"/>
        <dbReference type="ChEBI" id="CHEBI:74411"/>
        <dbReference type="ChEBI" id="CHEBI:74415"/>
        <dbReference type="EC" id="2.5.1.75"/>
    </reaction>
</comment>
<comment type="cofactor">
    <cofactor evidence="1 10">
        <name>Mg(2+)</name>
        <dbReference type="ChEBI" id="CHEBI:18420"/>
    </cofactor>
</comment>
<dbReference type="GO" id="GO:0052381">
    <property type="term" value="F:tRNA dimethylallyltransferase activity"/>
    <property type="evidence" value="ECO:0007669"/>
    <property type="project" value="UniProtKB-UniRule"/>
</dbReference>
<dbReference type="NCBIfam" id="TIGR00174">
    <property type="entry name" value="miaA"/>
    <property type="match status" value="1"/>
</dbReference>
<feature type="binding site" evidence="10">
    <location>
        <begin position="14"/>
        <end position="19"/>
    </location>
    <ligand>
        <name>substrate</name>
    </ligand>
</feature>
<evidence type="ECO:0000256" key="8">
    <source>
        <dbReference type="ARBA" id="ARBA00022842"/>
    </source>
</evidence>
<evidence type="ECO:0000256" key="9">
    <source>
        <dbReference type="ARBA" id="ARBA00049563"/>
    </source>
</evidence>
<evidence type="ECO:0000256" key="11">
    <source>
        <dbReference type="RuleBase" id="RU003783"/>
    </source>
</evidence>
<sequence>MKHKQNLIVLIGPTGVGKTELSLSIAENFNTEIISADSRQLYRQLQIGTAAPTPLQLSRVKHHLVGTLELTDYYSAAKYEEEVIKLLEELFQKKDIYVLTGGSMMYIDAVCKGIDDIPTVDEETRTILLDRYKNEGLEQLVSELKLLDPTYYNNVDLKNPKRVIHALEICYMTGLPYSSFLTQEAKERPFNIIKIGLNRDREELYGRINRRVLEMEKEGLIEEVKSVYQFKGLNSLNTVGYKEIIKYLDSEWTKDFAIQKIQQNSRNYAKKQLTWFKRDQDIEWFHPDEYEQIIKYISDKIELSK</sequence>
<keyword evidence="15" id="KW-1185">Reference proteome</keyword>
<proteinExistence type="inferred from homology"/>
<evidence type="ECO:0000256" key="1">
    <source>
        <dbReference type="ARBA" id="ARBA00001946"/>
    </source>
</evidence>
<dbReference type="SUPFAM" id="SSF52540">
    <property type="entry name" value="P-loop containing nucleoside triphosphate hydrolases"/>
    <property type="match status" value="2"/>
</dbReference>
<feature type="binding site" evidence="10">
    <location>
        <begin position="12"/>
        <end position="19"/>
    </location>
    <ligand>
        <name>ATP</name>
        <dbReference type="ChEBI" id="CHEBI:30616"/>
    </ligand>
</feature>
<comment type="function">
    <text evidence="2 10 12">Catalyzes the transfer of a dimethylallyl group onto the adenine at position 37 in tRNAs that read codons beginning with uridine, leading to the formation of N6-(dimethylallyl)adenosine (i(6)A).</text>
</comment>
<dbReference type="HOGENOM" id="CLU_032616_0_1_10"/>
<dbReference type="EC" id="2.5.1.75" evidence="10"/>
<protein>
    <recommendedName>
        <fullName evidence="10">tRNA dimethylallyltransferase</fullName>
        <ecNumber evidence="10">2.5.1.75</ecNumber>
    </recommendedName>
    <alternativeName>
        <fullName evidence="10">Dimethylallyl diphosphate:tRNA dimethylallyltransferase</fullName>
        <shortName evidence="10">DMAPP:tRNA dimethylallyltransferase</shortName>
        <shortName evidence="10">DMATase</shortName>
    </alternativeName>
    <alternativeName>
        <fullName evidence="10">Isopentenyl-diphosphate:tRNA isopentenyltransferase</fullName>
        <shortName evidence="10">IPP transferase</shortName>
        <shortName evidence="10">IPPT</shortName>
        <shortName evidence="10">IPTase</shortName>
    </alternativeName>
</protein>
<evidence type="ECO:0000256" key="2">
    <source>
        <dbReference type="ARBA" id="ARBA00003213"/>
    </source>
</evidence>